<reference evidence="3" key="1">
    <citation type="journal article" date="2010" name="Genome Biol.">
        <title>Genome sequence of the necrotrophic plant pathogen Pythium ultimum reveals original pathogenicity mechanisms and effector repertoire.</title>
        <authorList>
            <person name="Levesque C.A."/>
            <person name="Brouwer H."/>
            <person name="Cano L."/>
            <person name="Hamilton J.P."/>
            <person name="Holt C."/>
            <person name="Huitema E."/>
            <person name="Raffaele S."/>
            <person name="Robideau G.P."/>
            <person name="Thines M."/>
            <person name="Win J."/>
            <person name="Zerillo M.M."/>
            <person name="Beakes G.W."/>
            <person name="Boore J.L."/>
            <person name="Busam D."/>
            <person name="Dumas B."/>
            <person name="Ferriera S."/>
            <person name="Fuerstenberg S.I."/>
            <person name="Gachon C.M."/>
            <person name="Gaulin E."/>
            <person name="Govers F."/>
            <person name="Grenville-Briggs L."/>
            <person name="Horner N."/>
            <person name="Hostetler J."/>
            <person name="Jiang R.H."/>
            <person name="Johnson J."/>
            <person name="Krajaejun T."/>
            <person name="Lin H."/>
            <person name="Meijer H.J."/>
            <person name="Moore B."/>
            <person name="Morris P."/>
            <person name="Phuntmart V."/>
            <person name="Puiu D."/>
            <person name="Shetty J."/>
            <person name="Stajich J.E."/>
            <person name="Tripathy S."/>
            <person name="Wawra S."/>
            <person name="van West P."/>
            <person name="Whitty B.R."/>
            <person name="Coutinho P.M."/>
            <person name="Henrissat B."/>
            <person name="Martin F."/>
            <person name="Thomas P.D."/>
            <person name="Tyler B.M."/>
            <person name="De Vries R.P."/>
            <person name="Kamoun S."/>
            <person name="Yandell M."/>
            <person name="Tisserat N."/>
            <person name="Buell C.R."/>
        </authorList>
    </citation>
    <scope>NUCLEOTIDE SEQUENCE</scope>
    <source>
        <strain evidence="3">DAOM:BR144</strain>
    </source>
</reference>
<dbReference type="InParanoid" id="K3WW58"/>
<keyword evidence="3" id="KW-1185">Reference proteome</keyword>
<dbReference type="VEuPathDB" id="FungiDB:PYU1_G009188"/>
<evidence type="ECO:0008006" key="4">
    <source>
        <dbReference type="Google" id="ProtNLM"/>
    </source>
</evidence>
<dbReference type="Gene3D" id="3.30.40.10">
    <property type="entry name" value="Zinc/RING finger domain, C3HC4 (zinc finger)"/>
    <property type="match status" value="1"/>
</dbReference>
<dbReference type="InterPro" id="IPR052727">
    <property type="entry name" value="Rab4/Rab5_effector"/>
</dbReference>
<organism evidence="2 3">
    <name type="scientific">Globisporangium ultimum (strain ATCC 200006 / CBS 805.95 / DAOM BR144)</name>
    <name type="common">Pythium ultimum</name>
    <dbReference type="NCBI Taxonomy" id="431595"/>
    <lineage>
        <taxon>Eukaryota</taxon>
        <taxon>Sar</taxon>
        <taxon>Stramenopiles</taxon>
        <taxon>Oomycota</taxon>
        <taxon>Peronosporomycetes</taxon>
        <taxon>Pythiales</taxon>
        <taxon>Pythiaceae</taxon>
        <taxon>Globisporangium</taxon>
    </lineage>
</organism>
<name>K3WW58_GLOUD</name>
<dbReference type="PANTHER" id="PTHR13510">
    <property type="entry name" value="FYVE-FINGER-CONTAINING RAB5 EFFECTOR PROTEIN RABENOSYN-5-RELATED"/>
    <property type="match status" value="1"/>
</dbReference>
<dbReference type="InterPro" id="IPR011011">
    <property type="entry name" value="Znf_FYVE_PHD"/>
</dbReference>
<evidence type="ECO:0000313" key="3">
    <source>
        <dbReference type="Proteomes" id="UP000019132"/>
    </source>
</evidence>
<sequence length="450" mass="51008">MKFPLPRPLFPPLHLTPEDAATLESVAWFFVQETMAQYHEHRVTNSGVVDPRRWKKLKHRDDVHVYRDRTHMPSANSMAGMRPTTSSTSSIDFSDDSRASASATNAFKEEQHKRVPDMPVLLTVGTIQGTLDDVLYGFSNPTPEAMQIKTAYVGDGFVDWMLLTSLRKPSPENPFRELSMRWNIKGHPFLVGAVMRVRDNVYLESIGFTETPEGERIGYTIQHSVELPEIRELEEMSIIRGKVSFCHLFRQKEDNVVELYVRGFVSAMGDAPPALVAITAAEFMVSIWKNMHCAHMKKLAWMVRNSVGYSVMGDQERSLMTAQRQQQSCAICTKPLRSIGLSRRLGMSSANSTFAAKHCQVCRQRVCSQCRMVHSIYFTSPHAQGRIVREKLTFCTVCLQRARDMDAKVVAVAEMEEAEHNFPRLYSSRTWTSSSLSMIPSEISFSLSEP</sequence>
<dbReference type="Proteomes" id="UP000019132">
    <property type="component" value="Unassembled WGS sequence"/>
</dbReference>
<dbReference type="AlphaFoldDB" id="K3WW58"/>
<dbReference type="OMA" id="THHERVD"/>
<evidence type="ECO:0000313" key="2">
    <source>
        <dbReference type="EnsemblProtists" id="PYU1_T009206"/>
    </source>
</evidence>
<dbReference type="HOGENOM" id="CLU_015303_0_1_1"/>
<accession>K3WW58</accession>
<reference evidence="3" key="2">
    <citation type="submission" date="2010-04" db="EMBL/GenBank/DDBJ databases">
        <authorList>
            <person name="Buell R."/>
            <person name="Hamilton J."/>
            <person name="Hostetler J."/>
        </authorList>
    </citation>
    <scope>NUCLEOTIDE SEQUENCE [LARGE SCALE GENOMIC DNA]</scope>
    <source>
        <strain evidence="3">DAOM:BR144</strain>
    </source>
</reference>
<dbReference type="eggNOG" id="ENOG502SKFA">
    <property type="taxonomic scope" value="Eukaryota"/>
</dbReference>
<proteinExistence type="predicted"/>
<dbReference type="SUPFAM" id="SSF57903">
    <property type="entry name" value="FYVE/PHD zinc finger"/>
    <property type="match status" value="1"/>
</dbReference>
<dbReference type="InterPro" id="IPR013083">
    <property type="entry name" value="Znf_RING/FYVE/PHD"/>
</dbReference>
<dbReference type="InterPro" id="IPR023393">
    <property type="entry name" value="START-like_dom_sf"/>
</dbReference>
<dbReference type="Gene3D" id="3.30.530.20">
    <property type="match status" value="1"/>
</dbReference>
<reference evidence="2" key="3">
    <citation type="submission" date="2015-02" db="UniProtKB">
        <authorList>
            <consortium name="EnsemblProtists"/>
        </authorList>
    </citation>
    <scope>IDENTIFICATION</scope>
    <source>
        <strain evidence="2">DAOM BR144</strain>
    </source>
</reference>
<dbReference type="EnsemblProtists" id="PYU1_T009206">
    <property type="protein sequence ID" value="PYU1_T009206"/>
    <property type="gene ID" value="PYU1_G009188"/>
</dbReference>
<protein>
    <recommendedName>
        <fullName evidence="4">FYVE-type domain-containing protein</fullName>
    </recommendedName>
</protein>
<dbReference type="PANTHER" id="PTHR13510:SF44">
    <property type="entry name" value="RABENOSYN-5"/>
    <property type="match status" value="1"/>
</dbReference>
<evidence type="ECO:0000256" key="1">
    <source>
        <dbReference type="SAM" id="MobiDB-lite"/>
    </source>
</evidence>
<feature type="region of interest" description="Disordered" evidence="1">
    <location>
        <begin position="70"/>
        <end position="96"/>
    </location>
</feature>
<dbReference type="EMBL" id="GL376632">
    <property type="status" value="NOT_ANNOTATED_CDS"/>
    <property type="molecule type" value="Genomic_DNA"/>
</dbReference>